<name>A0A4V3SID0_9PEZI</name>
<organism evidence="1 2">
    <name type="scientific">Ascodesmis nigricans</name>
    <dbReference type="NCBI Taxonomy" id="341454"/>
    <lineage>
        <taxon>Eukaryota</taxon>
        <taxon>Fungi</taxon>
        <taxon>Dikarya</taxon>
        <taxon>Ascomycota</taxon>
        <taxon>Pezizomycotina</taxon>
        <taxon>Pezizomycetes</taxon>
        <taxon>Pezizales</taxon>
        <taxon>Ascodesmidaceae</taxon>
        <taxon>Ascodesmis</taxon>
    </lineage>
</organism>
<keyword evidence="2" id="KW-1185">Reference proteome</keyword>
<protein>
    <submittedName>
        <fullName evidence="1">Uncharacterized protein</fullName>
    </submittedName>
</protein>
<sequence length="167" mass="18544">MTPPISPSAGRSSTRVLIPHTTEPEIVELPENYESRYGFLRGEFEEVALTDKEAVQDSAEVVEVEEQPGHMISQEQRYQSLVPGYYNLSRWAPAMPAQMNINSINNNINSSFNSSKKRSYEASECVTTENGGEVDYSGGGRRRKRVIILSSSMRAGVRGVTLNTVRA</sequence>
<dbReference type="Proteomes" id="UP000298138">
    <property type="component" value="Unassembled WGS sequence"/>
</dbReference>
<dbReference type="InParanoid" id="A0A4V3SID0"/>
<evidence type="ECO:0000313" key="1">
    <source>
        <dbReference type="EMBL" id="TGZ79655.1"/>
    </source>
</evidence>
<proteinExistence type="predicted"/>
<dbReference type="EMBL" id="ML220130">
    <property type="protein sequence ID" value="TGZ79655.1"/>
    <property type="molecule type" value="Genomic_DNA"/>
</dbReference>
<accession>A0A4V3SID0</accession>
<evidence type="ECO:0000313" key="2">
    <source>
        <dbReference type="Proteomes" id="UP000298138"/>
    </source>
</evidence>
<gene>
    <name evidence="1" type="ORF">EX30DRAFT_350147</name>
</gene>
<reference evidence="1 2" key="1">
    <citation type="submission" date="2019-04" db="EMBL/GenBank/DDBJ databases">
        <title>Comparative genomics and transcriptomics to analyze fruiting body development in filamentous ascomycetes.</title>
        <authorList>
            <consortium name="DOE Joint Genome Institute"/>
            <person name="Lutkenhaus R."/>
            <person name="Traeger S."/>
            <person name="Breuer J."/>
            <person name="Kuo A."/>
            <person name="Lipzen A."/>
            <person name="Pangilinan J."/>
            <person name="Dilworth D."/>
            <person name="Sandor L."/>
            <person name="Poggeler S."/>
            <person name="Barry K."/>
            <person name="Grigoriev I.V."/>
            <person name="Nowrousian M."/>
        </authorList>
    </citation>
    <scope>NUCLEOTIDE SEQUENCE [LARGE SCALE GENOMIC DNA]</scope>
    <source>
        <strain evidence="1 2">CBS 389.68</strain>
    </source>
</reference>
<dbReference type="AlphaFoldDB" id="A0A4V3SID0"/>